<organism evidence="1 2">
    <name type="scientific">Candidatus Niyogibacteria bacterium CG10_big_fil_rev_8_21_14_0_10_42_19</name>
    <dbReference type="NCBI Taxonomy" id="1974725"/>
    <lineage>
        <taxon>Bacteria</taxon>
        <taxon>Candidatus Niyogiibacteriota</taxon>
    </lineage>
</organism>
<dbReference type="AlphaFoldDB" id="A0A2H0TGE7"/>
<accession>A0A2H0TGE7</accession>
<evidence type="ECO:0000313" key="1">
    <source>
        <dbReference type="EMBL" id="PIR70612.1"/>
    </source>
</evidence>
<gene>
    <name evidence="1" type="ORF">COU46_00550</name>
</gene>
<evidence type="ECO:0000313" key="2">
    <source>
        <dbReference type="Proteomes" id="UP000229383"/>
    </source>
</evidence>
<proteinExistence type="predicted"/>
<dbReference type="Proteomes" id="UP000229383">
    <property type="component" value="Unassembled WGS sequence"/>
</dbReference>
<dbReference type="EMBL" id="PFCN01000008">
    <property type="protein sequence ID" value="PIR70612.1"/>
    <property type="molecule type" value="Genomic_DNA"/>
</dbReference>
<sequence length="254" mass="29527">MTHRYADEEVPSGYTYPKEYKGPRPIKEQIEIIGNIFNLYSIHALENAKKLPRLPKGTEGWFAIPKWKAIAPTYNEATERMFRIIKYKRSFFNHRESRIGPRHLRQNSLTKKMLYKLREEQKGDILLIAAQLGFLHRGRSVRRTLEVMSANEFGLGAFAIGCILLTHPEREVRREQLHIDCSGDEYSHSTDIRFEYAPSFLYGNSVLRFNTYWTDGAYADFGTASAFYPENRPDEHPLLKHWHGFGFLPGKNIG</sequence>
<name>A0A2H0TGE7_9BACT</name>
<protein>
    <submittedName>
        <fullName evidence="1">Uncharacterized protein</fullName>
    </submittedName>
</protein>
<reference evidence="2" key="1">
    <citation type="submission" date="2017-09" db="EMBL/GenBank/DDBJ databases">
        <title>Depth-based differentiation of microbial function through sediment-hosted aquifers and enrichment of novel symbionts in the deep terrestrial subsurface.</title>
        <authorList>
            <person name="Probst A.J."/>
            <person name="Ladd B."/>
            <person name="Jarett J.K."/>
            <person name="Geller-Mcgrath D.E."/>
            <person name="Sieber C.M.K."/>
            <person name="Emerson J.B."/>
            <person name="Anantharaman K."/>
            <person name="Thomas B.C."/>
            <person name="Malmstrom R."/>
            <person name="Stieglmeier M."/>
            <person name="Klingl A."/>
            <person name="Woyke T."/>
            <person name="Ryan C.M."/>
            <person name="Banfield J.F."/>
        </authorList>
    </citation>
    <scope>NUCLEOTIDE SEQUENCE [LARGE SCALE GENOMIC DNA]</scope>
</reference>
<comment type="caution">
    <text evidence="1">The sequence shown here is derived from an EMBL/GenBank/DDBJ whole genome shotgun (WGS) entry which is preliminary data.</text>
</comment>